<name>A0A7R9PD84_TIMCA</name>
<reference evidence="2" key="1">
    <citation type="submission" date="2020-11" db="EMBL/GenBank/DDBJ databases">
        <authorList>
            <person name="Tran Van P."/>
        </authorList>
    </citation>
    <scope>NUCLEOTIDE SEQUENCE</scope>
</reference>
<dbReference type="EMBL" id="OE189128">
    <property type="protein sequence ID" value="CAD7578924.1"/>
    <property type="molecule type" value="Genomic_DNA"/>
</dbReference>
<accession>A0A7R9PD84</accession>
<evidence type="ECO:0000313" key="2">
    <source>
        <dbReference type="EMBL" id="CAD7578924.1"/>
    </source>
</evidence>
<gene>
    <name evidence="2" type="ORF">TCMB3V08_LOCUS11461</name>
</gene>
<protein>
    <submittedName>
        <fullName evidence="2">(California timema) hypothetical protein</fullName>
    </submittedName>
</protein>
<feature type="region of interest" description="Disordered" evidence="1">
    <location>
        <begin position="1"/>
        <end position="23"/>
    </location>
</feature>
<proteinExistence type="predicted"/>
<evidence type="ECO:0000256" key="1">
    <source>
        <dbReference type="SAM" id="MobiDB-lite"/>
    </source>
</evidence>
<feature type="compositionally biased region" description="Polar residues" evidence="1">
    <location>
        <begin position="11"/>
        <end position="23"/>
    </location>
</feature>
<sequence>MDTEGEGRAQDVQSNGNDVHNNNLDLNEVELSGATVQCLCATLRQSVLLWNSLCYSETVCATLGQSSVSREAVLRMSV</sequence>
<organism evidence="2">
    <name type="scientific">Timema californicum</name>
    <name type="common">California timema</name>
    <name type="synonym">Walking stick</name>
    <dbReference type="NCBI Taxonomy" id="61474"/>
    <lineage>
        <taxon>Eukaryota</taxon>
        <taxon>Metazoa</taxon>
        <taxon>Ecdysozoa</taxon>
        <taxon>Arthropoda</taxon>
        <taxon>Hexapoda</taxon>
        <taxon>Insecta</taxon>
        <taxon>Pterygota</taxon>
        <taxon>Neoptera</taxon>
        <taxon>Polyneoptera</taxon>
        <taxon>Phasmatodea</taxon>
        <taxon>Timematodea</taxon>
        <taxon>Timematoidea</taxon>
        <taxon>Timematidae</taxon>
        <taxon>Timema</taxon>
    </lineage>
</organism>
<dbReference type="AlphaFoldDB" id="A0A7R9PD84"/>